<gene>
    <name evidence="1" type="ORF">SCP_0116720</name>
</gene>
<protein>
    <submittedName>
        <fullName evidence="1">Uncharacterized protein</fullName>
    </submittedName>
</protein>
<dbReference type="AlphaFoldDB" id="A0A401G9F7"/>
<dbReference type="InParanoid" id="A0A401G9F7"/>
<dbReference type="GeneID" id="38775696"/>
<sequence>MDTSRSLRYELDMMPGYWSSGIMEKSPKSVLNHETCLQAHLVTLSQEYQVQAARHTPHAFRLHA</sequence>
<dbReference type="RefSeq" id="XP_027609692.1">
    <property type="nucleotide sequence ID" value="XM_027753891.1"/>
</dbReference>
<evidence type="ECO:0000313" key="1">
    <source>
        <dbReference type="EMBL" id="GBE78779.1"/>
    </source>
</evidence>
<accession>A0A401G9F7</accession>
<organism evidence="1 2">
    <name type="scientific">Sparassis crispa</name>
    <dbReference type="NCBI Taxonomy" id="139825"/>
    <lineage>
        <taxon>Eukaryota</taxon>
        <taxon>Fungi</taxon>
        <taxon>Dikarya</taxon>
        <taxon>Basidiomycota</taxon>
        <taxon>Agaricomycotina</taxon>
        <taxon>Agaricomycetes</taxon>
        <taxon>Polyporales</taxon>
        <taxon>Sparassidaceae</taxon>
        <taxon>Sparassis</taxon>
    </lineage>
</organism>
<proteinExistence type="predicted"/>
<comment type="caution">
    <text evidence="1">The sequence shown here is derived from an EMBL/GenBank/DDBJ whole genome shotgun (WGS) entry which is preliminary data.</text>
</comment>
<reference evidence="1 2" key="1">
    <citation type="journal article" date="2018" name="Sci. Rep.">
        <title>Genome sequence of the cauliflower mushroom Sparassis crispa (Hanabiratake) and its association with beneficial usage.</title>
        <authorList>
            <person name="Kiyama R."/>
            <person name="Furutani Y."/>
            <person name="Kawaguchi K."/>
            <person name="Nakanishi T."/>
        </authorList>
    </citation>
    <scope>NUCLEOTIDE SEQUENCE [LARGE SCALE GENOMIC DNA]</scope>
</reference>
<dbReference type="Proteomes" id="UP000287166">
    <property type="component" value="Unassembled WGS sequence"/>
</dbReference>
<evidence type="ECO:0000313" key="2">
    <source>
        <dbReference type="Proteomes" id="UP000287166"/>
    </source>
</evidence>
<name>A0A401G9F7_9APHY</name>
<keyword evidence="2" id="KW-1185">Reference proteome</keyword>
<dbReference type="EMBL" id="BFAD01000001">
    <property type="protein sequence ID" value="GBE78779.1"/>
    <property type="molecule type" value="Genomic_DNA"/>
</dbReference>